<protein>
    <submittedName>
        <fullName evidence="4">Metallophosphoesterase</fullName>
    </submittedName>
</protein>
<sequence length="253" mass="26362">MTAAPAVRVAAVGDVHLGADSGGQLRLALRELPDHADVLLLAGDLTRTGAIEEARVAAQEFGAVEVPVIAVLGNHEYHRDAPARIADLLTAYGITVLEGTGTQFRVGEHTVGVAGTIGFGGGFRDRCASAFGERVMREFAGRAIDLAESLDEALAALDTDVKIALTHYSPAEETLAGEPREIYPFLGSYLLGAAIDANEVDLAVHGHAHAGREHGSTPGGVPVRNVAQPVTGAAYTVYAVPARDRDRVLDVSG</sequence>
<accession>A0A3M2L472</accession>
<evidence type="ECO:0000256" key="1">
    <source>
        <dbReference type="ARBA" id="ARBA00022723"/>
    </source>
</evidence>
<keyword evidence="2" id="KW-0378">Hydrolase</keyword>
<dbReference type="InterPro" id="IPR004843">
    <property type="entry name" value="Calcineurin-like_PHP"/>
</dbReference>
<dbReference type="Gene3D" id="3.60.21.10">
    <property type="match status" value="1"/>
</dbReference>
<evidence type="ECO:0000259" key="3">
    <source>
        <dbReference type="Pfam" id="PF00149"/>
    </source>
</evidence>
<dbReference type="GO" id="GO:0008758">
    <property type="term" value="F:UDP-2,3-diacylglucosamine hydrolase activity"/>
    <property type="evidence" value="ECO:0007669"/>
    <property type="project" value="TreeGrafter"/>
</dbReference>
<dbReference type="PIRSF" id="PIRSF008292">
    <property type="entry name" value="UCP008292"/>
    <property type="match status" value="1"/>
</dbReference>
<evidence type="ECO:0000313" key="4">
    <source>
        <dbReference type="EMBL" id="RMI31303.1"/>
    </source>
</evidence>
<gene>
    <name evidence="4" type="ORF">EBN03_18240</name>
</gene>
<dbReference type="EMBL" id="RFFH01000007">
    <property type="protein sequence ID" value="RMI31303.1"/>
    <property type="molecule type" value="Genomic_DNA"/>
</dbReference>
<proteinExistence type="predicted"/>
<dbReference type="SUPFAM" id="SSF56300">
    <property type="entry name" value="Metallo-dependent phosphatases"/>
    <property type="match status" value="1"/>
</dbReference>
<name>A0A3M2L472_9NOCA</name>
<dbReference type="GO" id="GO:0016020">
    <property type="term" value="C:membrane"/>
    <property type="evidence" value="ECO:0007669"/>
    <property type="project" value="GOC"/>
</dbReference>
<reference evidence="4 5" key="1">
    <citation type="submission" date="2018-10" db="EMBL/GenBank/DDBJ databases">
        <title>Isolation from cow dung.</title>
        <authorList>
            <person name="Ling L."/>
        </authorList>
    </citation>
    <scope>NUCLEOTIDE SEQUENCE [LARGE SCALE GENOMIC DNA]</scope>
    <source>
        <strain evidence="4 5">NEAU-LL90</strain>
    </source>
</reference>
<keyword evidence="5" id="KW-1185">Reference proteome</keyword>
<dbReference type="RefSeq" id="WP_122189253.1">
    <property type="nucleotide sequence ID" value="NZ_RFFH01000007.1"/>
</dbReference>
<comment type="caution">
    <text evidence="4">The sequence shown here is derived from an EMBL/GenBank/DDBJ whole genome shotgun (WGS) entry which is preliminary data.</text>
</comment>
<dbReference type="PANTHER" id="PTHR31302">
    <property type="entry name" value="TRANSMEMBRANE PROTEIN WITH METALLOPHOSPHOESTERASE DOMAIN-RELATED"/>
    <property type="match status" value="1"/>
</dbReference>
<evidence type="ECO:0000313" key="5">
    <source>
        <dbReference type="Proteomes" id="UP000279275"/>
    </source>
</evidence>
<dbReference type="OrthoDB" id="9783437at2"/>
<feature type="domain" description="Calcineurin-like phosphoesterase" evidence="3">
    <location>
        <begin position="8"/>
        <end position="210"/>
    </location>
</feature>
<dbReference type="GO" id="GO:0009245">
    <property type="term" value="P:lipid A biosynthetic process"/>
    <property type="evidence" value="ECO:0007669"/>
    <property type="project" value="TreeGrafter"/>
</dbReference>
<dbReference type="GO" id="GO:0046872">
    <property type="term" value="F:metal ion binding"/>
    <property type="evidence" value="ECO:0007669"/>
    <property type="project" value="UniProtKB-KW"/>
</dbReference>
<dbReference type="Proteomes" id="UP000279275">
    <property type="component" value="Unassembled WGS sequence"/>
</dbReference>
<keyword evidence="1" id="KW-0479">Metal-binding</keyword>
<dbReference type="InterPro" id="IPR051158">
    <property type="entry name" value="Metallophosphoesterase_sf"/>
</dbReference>
<dbReference type="PANTHER" id="PTHR31302:SF31">
    <property type="entry name" value="PHOSPHODIESTERASE YAEI"/>
    <property type="match status" value="1"/>
</dbReference>
<dbReference type="InterPro" id="IPR029052">
    <property type="entry name" value="Metallo-depent_PP-like"/>
</dbReference>
<dbReference type="Pfam" id="PF00149">
    <property type="entry name" value="Metallophos"/>
    <property type="match status" value="1"/>
</dbReference>
<dbReference type="AlphaFoldDB" id="A0A3M2L472"/>
<evidence type="ECO:0000256" key="2">
    <source>
        <dbReference type="ARBA" id="ARBA00022801"/>
    </source>
</evidence>
<organism evidence="4 5">
    <name type="scientific">Nocardia stercoris</name>
    <dbReference type="NCBI Taxonomy" id="2483361"/>
    <lineage>
        <taxon>Bacteria</taxon>
        <taxon>Bacillati</taxon>
        <taxon>Actinomycetota</taxon>
        <taxon>Actinomycetes</taxon>
        <taxon>Mycobacteriales</taxon>
        <taxon>Nocardiaceae</taxon>
        <taxon>Nocardia</taxon>
    </lineage>
</organism>
<dbReference type="InterPro" id="IPR016538">
    <property type="entry name" value="UCP008292"/>
</dbReference>